<keyword evidence="1" id="KW-0472">Membrane</keyword>
<name>E3N2E3_CAERE</name>
<feature type="transmembrane region" description="Helical" evidence="1">
    <location>
        <begin position="190"/>
        <end position="212"/>
    </location>
</feature>
<feature type="transmembrane region" description="Helical" evidence="1">
    <location>
        <begin position="72"/>
        <end position="91"/>
    </location>
</feature>
<accession>E3N2E3</accession>
<evidence type="ECO:0000313" key="2">
    <source>
        <dbReference type="EMBL" id="EFO84075.1"/>
    </source>
</evidence>
<dbReference type="PANTHER" id="PTHR31720">
    <property type="entry name" value="SERPENTINE RECEPTOR, CLASS Z-RELATED"/>
    <property type="match status" value="1"/>
</dbReference>
<dbReference type="PANTHER" id="PTHR31720:SF16">
    <property type="entry name" value="G PROTEIN-COUPLED RECEPTOR-RELATED"/>
    <property type="match status" value="1"/>
</dbReference>
<gene>
    <name evidence="2" type="ORF">CRE_16980</name>
</gene>
<organism evidence="3">
    <name type="scientific">Caenorhabditis remanei</name>
    <name type="common">Caenorhabditis vulgaris</name>
    <dbReference type="NCBI Taxonomy" id="31234"/>
    <lineage>
        <taxon>Eukaryota</taxon>
        <taxon>Metazoa</taxon>
        <taxon>Ecdysozoa</taxon>
        <taxon>Nematoda</taxon>
        <taxon>Chromadorea</taxon>
        <taxon>Rhabditida</taxon>
        <taxon>Rhabditina</taxon>
        <taxon>Rhabditomorpha</taxon>
        <taxon>Rhabditoidea</taxon>
        <taxon>Rhabditidae</taxon>
        <taxon>Peloderinae</taxon>
        <taxon>Caenorhabditis</taxon>
    </lineage>
</organism>
<evidence type="ECO:0008006" key="4">
    <source>
        <dbReference type="Google" id="ProtNLM"/>
    </source>
</evidence>
<protein>
    <recommendedName>
        <fullName evidence="4">Serpentine Receptor, class Z</fullName>
    </recommendedName>
</protein>
<dbReference type="Proteomes" id="UP000008281">
    <property type="component" value="Unassembled WGS sequence"/>
</dbReference>
<dbReference type="AlphaFoldDB" id="E3N2E3"/>
<dbReference type="Pfam" id="PF10325">
    <property type="entry name" value="7TM_GPCR_Srz"/>
    <property type="match status" value="1"/>
</dbReference>
<feature type="transmembrane region" description="Helical" evidence="1">
    <location>
        <begin position="111"/>
        <end position="132"/>
    </location>
</feature>
<evidence type="ECO:0000313" key="3">
    <source>
        <dbReference type="Proteomes" id="UP000008281"/>
    </source>
</evidence>
<dbReference type="OMA" id="GCEALEC"/>
<dbReference type="eggNOG" id="ENOG502THKU">
    <property type="taxonomic scope" value="Eukaryota"/>
</dbReference>
<evidence type="ECO:0000256" key="1">
    <source>
        <dbReference type="SAM" id="Phobius"/>
    </source>
</evidence>
<dbReference type="InParanoid" id="E3N2E3"/>
<feature type="transmembrane region" description="Helical" evidence="1">
    <location>
        <begin position="22"/>
        <end position="45"/>
    </location>
</feature>
<dbReference type="EMBL" id="DS268512">
    <property type="protein sequence ID" value="EFO84075.1"/>
    <property type="molecule type" value="Genomic_DNA"/>
</dbReference>
<dbReference type="OrthoDB" id="5876505at2759"/>
<keyword evidence="1" id="KW-1133">Transmembrane helix</keyword>
<dbReference type="HOGENOM" id="CLU_056063_2_1_1"/>
<sequence>MALLDQLTSKKLLEYVEEGYKWSYGICYIVLMLIFFGLHPFYVYVNKVNRVRDESIFIFPITNHFYEMVKKAYFLFLYLVVSSILFMTLALKYSNYCVPAFCTSCITCFALYIIVQVFHLLISLLAVQRLVIYFVPSMEKQTIWVQNKLYGNIWYIYIAFGLKESIGIVCLFVCEVAACSPSKQMTFRIFYTSTFFFLNAFLVTSALLYIPITLSIWKLTSYTMNQDKPQKYIFFQTVVILIFKAACVPALIAFIFCDYSINVSIVFVASMDIIIIPLIIQISYLGCNKRNINTLFHSFNLKRFAKVLFDFKVETTVDPQINLTHFRSPRHSDSQ</sequence>
<reference evidence="2" key="1">
    <citation type="submission" date="2007-07" db="EMBL/GenBank/DDBJ databases">
        <title>PCAP assembly of the Caenorhabditis remanei genome.</title>
        <authorList>
            <consortium name="The Caenorhabditis remanei Sequencing Consortium"/>
            <person name="Wilson R.K."/>
        </authorList>
    </citation>
    <scope>NUCLEOTIDE SEQUENCE [LARGE SCALE GENOMIC DNA]</scope>
    <source>
        <strain evidence="2">PB4641</strain>
    </source>
</reference>
<feature type="transmembrane region" description="Helical" evidence="1">
    <location>
        <begin position="233"/>
        <end position="255"/>
    </location>
</feature>
<dbReference type="InterPro" id="IPR018817">
    <property type="entry name" value="7TM_GPCR_serpentine_rcpt_Srz"/>
</dbReference>
<feature type="transmembrane region" description="Helical" evidence="1">
    <location>
        <begin position="153"/>
        <end position="178"/>
    </location>
</feature>
<proteinExistence type="predicted"/>
<keyword evidence="3" id="KW-1185">Reference proteome</keyword>
<dbReference type="STRING" id="31234.E3N2E3"/>
<keyword evidence="1" id="KW-0812">Transmembrane</keyword>
<feature type="transmembrane region" description="Helical" evidence="1">
    <location>
        <begin position="261"/>
        <end position="280"/>
    </location>
</feature>